<reference evidence="1" key="1">
    <citation type="submission" date="2022-08" db="EMBL/GenBank/DDBJ databases">
        <authorList>
            <person name="Kallberg Y."/>
            <person name="Tangrot J."/>
            <person name="Rosling A."/>
        </authorList>
    </citation>
    <scope>NUCLEOTIDE SEQUENCE</scope>
    <source>
        <strain evidence="1">Wild A</strain>
    </source>
</reference>
<accession>A0A9W4SB73</accession>
<dbReference type="Proteomes" id="UP001153678">
    <property type="component" value="Unassembled WGS sequence"/>
</dbReference>
<evidence type="ECO:0000313" key="2">
    <source>
        <dbReference type="Proteomes" id="UP001153678"/>
    </source>
</evidence>
<dbReference type="AlphaFoldDB" id="A0A9W4SB73"/>
<keyword evidence="2" id="KW-1185">Reference proteome</keyword>
<name>A0A9W4SB73_9GLOM</name>
<comment type="caution">
    <text evidence="1">The sequence shown here is derived from an EMBL/GenBank/DDBJ whole genome shotgun (WGS) entry which is preliminary data.</text>
</comment>
<gene>
    <name evidence="1" type="ORF">FWILDA_LOCUS1073</name>
</gene>
<evidence type="ECO:0000313" key="1">
    <source>
        <dbReference type="EMBL" id="CAI2163445.1"/>
    </source>
</evidence>
<proteinExistence type="predicted"/>
<organism evidence="1 2">
    <name type="scientific">Funneliformis geosporum</name>
    <dbReference type="NCBI Taxonomy" id="1117311"/>
    <lineage>
        <taxon>Eukaryota</taxon>
        <taxon>Fungi</taxon>
        <taxon>Fungi incertae sedis</taxon>
        <taxon>Mucoromycota</taxon>
        <taxon>Glomeromycotina</taxon>
        <taxon>Glomeromycetes</taxon>
        <taxon>Glomerales</taxon>
        <taxon>Glomeraceae</taxon>
        <taxon>Funneliformis</taxon>
    </lineage>
</organism>
<dbReference type="EMBL" id="CAMKVN010000091">
    <property type="protein sequence ID" value="CAI2163445.1"/>
    <property type="molecule type" value="Genomic_DNA"/>
</dbReference>
<protein>
    <submittedName>
        <fullName evidence="1">19829_t:CDS:1</fullName>
    </submittedName>
</protein>
<sequence length="73" mass="8316">MTKKVTGFSKWCVGKRLTNKRKSYAGYLEAKNKIGLAIHYPTTMRGFAIYQQNWDKGEDGFGGEVVGKRKLEK</sequence>